<evidence type="ECO:0000313" key="3">
    <source>
        <dbReference type="Proteomes" id="UP000004828"/>
    </source>
</evidence>
<dbReference type="AlphaFoldDB" id="C7G5W5"/>
<protein>
    <submittedName>
        <fullName evidence="2">Uncharacterized protein</fullName>
    </submittedName>
</protein>
<comment type="caution">
    <text evidence="2">The sequence shown here is derived from an EMBL/GenBank/DDBJ whole genome shotgun (WGS) entry which is preliminary data.</text>
</comment>
<name>C7G5W5_9FIRM</name>
<reference evidence="2 3" key="1">
    <citation type="submission" date="2009-08" db="EMBL/GenBank/DDBJ databases">
        <authorList>
            <person name="Weinstock G."/>
            <person name="Sodergren E."/>
            <person name="Clifton S."/>
            <person name="Fulton L."/>
            <person name="Fulton B."/>
            <person name="Courtney L."/>
            <person name="Fronick C."/>
            <person name="Harrison M."/>
            <person name="Strong C."/>
            <person name="Farmer C."/>
            <person name="Delahaunty K."/>
            <person name="Markovic C."/>
            <person name="Hall O."/>
            <person name="Minx P."/>
            <person name="Tomlinson C."/>
            <person name="Mitreva M."/>
            <person name="Nelson J."/>
            <person name="Hou S."/>
            <person name="Wollam A."/>
            <person name="Pepin K.H."/>
            <person name="Johnson M."/>
            <person name="Bhonagiri V."/>
            <person name="Nash W.E."/>
            <person name="Warren W."/>
            <person name="Chinwalla A."/>
            <person name="Mardis E.R."/>
            <person name="Wilson R.K."/>
        </authorList>
    </citation>
    <scope>NUCLEOTIDE SEQUENCE [LARGE SCALE GENOMIC DNA]</scope>
    <source>
        <strain evidence="2 3">L1-82</strain>
    </source>
</reference>
<dbReference type="HOGENOM" id="CLU_3157360_0_0_9"/>
<organism evidence="2 3">
    <name type="scientific">Roseburia intestinalis L1-82</name>
    <dbReference type="NCBI Taxonomy" id="536231"/>
    <lineage>
        <taxon>Bacteria</taxon>
        <taxon>Bacillati</taxon>
        <taxon>Bacillota</taxon>
        <taxon>Clostridia</taxon>
        <taxon>Lachnospirales</taxon>
        <taxon>Lachnospiraceae</taxon>
        <taxon>Roseburia</taxon>
    </lineage>
</organism>
<evidence type="ECO:0000256" key="1">
    <source>
        <dbReference type="SAM" id="Phobius"/>
    </source>
</evidence>
<gene>
    <name evidence="2" type="ORF">ROSINTL182_05274</name>
</gene>
<keyword evidence="1" id="KW-1133">Transmembrane helix</keyword>
<accession>C7G5W5</accession>
<evidence type="ECO:0000313" key="2">
    <source>
        <dbReference type="EMBL" id="EEV02847.1"/>
    </source>
</evidence>
<feature type="transmembrane region" description="Helical" evidence="1">
    <location>
        <begin position="21"/>
        <end position="40"/>
    </location>
</feature>
<dbReference type="EMBL" id="ABYJ02000009">
    <property type="protein sequence ID" value="EEV02847.1"/>
    <property type="molecule type" value="Genomic_DNA"/>
</dbReference>
<proteinExistence type="predicted"/>
<keyword evidence="1" id="KW-0472">Membrane</keyword>
<keyword evidence="1" id="KW-0812">Transmembrane</keyword>
<sequence length="48" mass="5333">MVCVFYRCILIERLPQSRFPGSAAALLLPVILPVIISLLLSTPCQTFQ</sequence>
<dbReference type="Proteomes" id="UP000004828">
    <property type="component" value="Unassembled WGS sequence"/>
</dbReference>